<feature type="domain" description="3-hydroxyacyl-CoA dehydrogenase C-terminal" evidence="6">
    <location>
        <begin position="170"/>
        <end position="264"/>
    </location>
</feature>
<feature type="domain" description="3-hydroxyacyl-CoA dehydrogenase NAD binding" evidence="7">
    <location>
        <begin position="9"/>
        <end position="165"/>
    </location>
</feature>
<feature type="binding site" evidence="5">
    <location>
        <position position="36"/>
    </location>
    <ligand>
        <name>NAD(+)</name>
        <dbReference type="ChEBI" id="CHEBI:57540"/>
    </ligand>
</feature>
<dbReference type="PROSITE" id="PS00067">
    <property type="entry name" value="3HCDH"/>
    <property type="match status" value="1"/>
</dbReference>
<evidence type="ECO:0000256" key="4">
    <source>
        <dbReference type="PIRSR" id="PIRSR000105-1"/>
    </source>
</evidence>
<dbReference type="OrthoDB" id="9771883at2"/>
<protein>
    <submittedName>
        <fullName evidence="8">3-hydroxyacyl-CoA dehydrogenase</fullName>
    </submittedName>
</protein>
<dbReference type="InterPro" id="IPR036291">
    <property type="entry name" value="NAD(P)-bd_dom_sf"/>
</dbReference>
<dbReference type="EMBL" id="NMVQ01000001">
    <property type="protein sequence ID" value="OYO25141.1"/>
    <property type="molecule type" value="Genomic_DNA"/>
</dbReference>
<keyword evidence="5" id="KW-0520">NAD</keyword>
<accession>A0A255HBU0</accession>
<evidence type="ECO:0000259" key="7">
    <source>
        <dbReference type="Pfam" id="PF02737"/>
    </source>
</evidence>
<keyword evidence="3" id="KW-0560">Oxidoreductase</keyword>
<reference evidence="8 9" key="1">
    <citation type="submission" date="2017-07" db="EMBL/GenBank/DDBJ databases">
        <title>Draft whole genome sequences of clinical Proprionibacteriaceae strains.</title>
        <authorList>
            <person name="Bernier A.-M."/>
            <person name="Bernard K."/>
            <person name="Domingo M.-C."/>
        </authorList>
    </citation>
    <scope>NUCLEOTIDE SEQUENCE [LARGE SCALE GENOMIC DNA]</scope>
    <source>
        <strain evidence="8 9">NML 130396</strain>
    </source>
</reference>
<evidence type="ECO:0000259" key="6">
    <source>
        <dbReference type="Pfam" id="PF00725"/>
    </source>
</evidence>
<feature type="binding site" evidence="5">
    <location>
        <position position="102"/>
    </location>
    <ligand>
        <name>NAD(+)</name>
        <dbReference type="ChEBI" id="CHEBI:57540"/>
    </ligand>
</feature>
<dbReference type="PANTHER" id="PTHR48075">
    <property type="entry name" value="3-HYDROXYACYL-COA DEHYDROGENASE FAMILY PROTEIN"/>
    <property type="match status" value="1"/>
</dbReference>
<evidence type="ECO:0000256" key="1">
    <source>
        <dbReference type="ARBA" id="ARBA00005086"/>
    </source>
</evidence>
<dbReference type="AlphaFoldDB" id="A0A255HBU0"/>
<dbReference type="GO" id="GO:0070403">
    <property type="term" value="F:NAD+ binding"/>
    <property type="evidence" value="ECO:0007669"/>
    <property type="project" value="InterPro"/>
</dbReference>
<evidence type="ECO:0000313" key="8">
    <source>
        <dbReference type="EMBL" id="OYO25141.1"/>
    </source>
</evidence>
<name>A0A255HBU0_9ACTN</name>
<comment type="similarity">
    <text evidence="2">Belongs to the 3-hydroxyacyl-CoA dehydrogenase family.</text>
</comment>
<dbReference type="PIRSF" id="PIRSF000105">
    <property type="entry name" value="HCDH"/>
    <property type="match status" value="1"/>
</dbReference>
<proteinExistence type="inferred from homology"/>
<dbReference type="GO" id="GO:0006635">
    <property type="term" value="P:fatty acid beta-oxidation"/>
    <property type="evidence" value="ECO:0007669"/>
    <property type="project" value="TreeGrafter"/>
</dbReference>
<dbReference type="SUPFAM" id="SSF48179">
    <property type="entry name" value="6-phosphogluconate dehydrogenase C-terminal domain-like"/>
    <property type="match status" value="1"/>
</dbReference>
<dbReference type="GO" id="GO:0008691">
    <property type="term" value="F:3-hydroxybutyryl-CoA dehydrogenase activity"/>
    <property type="evidence" value="ECO:0007669"/>
    <property type="project" value="TreeGrafter"/>
</dbReference>
<gene>
    <name evidence="8" type="ORF">CGZ93_01400</name>
</gene>
<feature type="binding site" evidence="5">
    <location>
        <position position="259"/>
    </location>
    <ligand>
        <name>NAD(+)</name>
        <dbReference type="ChEBI" id="CHEBI:57540"/>
    </ligand>
</feature>
<evidence type="ECO:0000256" key="3">
    <source>
        <dbReference type="ARBA" id="ARBA00023002"/>
    </source>
</evidence>
<organism evidence="8 9">
    <name type="scientific">Enemella dayhoffiae</name>
    <dbReference type="NCBI Taxonomy" id="2016507"/>
    <lineage>
        <taxon>Bacteria</taxon>
        <taxon>Bacillati</taxon>
        <taxon>Actinomycetota</taxon>
        <taxon>Actinomycetes</taxon>
        <taxon>Propionibacteriales</taxon>
        <taxon>Propionibacteriaceae</taxon>
        <taxon>Enemella</taxon>
    </lineage>
</organism>
<feature type="site" description="Important for catalytic activity" evidence="4">
    <location>
        <position position="123"/>
    </location>
</feature>
<dbReference type="Proteomes" id="UP000216311">
    <property type="component" value="Unassembled WGS sequence"/>
</dbReference>
<evidence type="ECO:0000256" key="2">
    <source>
        <dbReference type="ARBA" id="ARBA00009463"/>
    </source>
</evidence>
<feature type="binding site" evidence="5">
    <location>
        <position position="81"/>
    </location>
    <ligand>
        <name>NAD(+)</name>
        <dbReference type="ChEBI" id="CHEBI:57540"/>
    </ligand>
</feature>
<dbReference type="InterPro" id="IPR006180">
    <property type="entry name" value="3-OHacyl-CoA_DH_CS"/>
</dbReference>
<evidence type="ECO:0000313" key="9">
    <source>
        <dbReference type="Proteomes" id="UP000216311"/>
    </source>
</evidence>
<dbReference type="RefSeq" id="WP_094362348.1">
    <property type="nucleotide sequence ID" value="NZ_NMVQ01000001.1"/>
</dbReference>
<dbReference type="SUPFAM" id="SSF51735">
    <property type="entry name" value="NAD(P)-binding Rossmann-fold domains"/>
    <property type="match status" value="1"/>
</dbReference>
<dbReference type="PANTHER" id="PTHR48075:SF5">
    <property type="entry name" value="3-HYDROXYBUTYRYL-COA DEHYDROGENASE"/>
    <property type="match status" value="1"/>
</dbReference>
<evidence type="ECO:0000256" key="5">
    <source>
        <dbReference type="PIRSR" id="PIRSR000105-2"/>
    </source>
</evidence>
<dbReference type="InterPro" id="IPR006108">
    <property type="entry name" value="3HC_DH_C"/>
</dbReference>
<keyword evidence="9" id="KW-1185">Reference proteome</keyword>
<feature type="binding site" evidence="5">
    <location>
        <position position="126"/>
    </location>
    <ligand>
        <name>NAD(+)</name>
        <dbReference type="ChEBI" id="CHEBI:57540"/>
    </ligand>
</feature>
<comment type="caution">
    <text evidence="8">The sequence shown here is derived from an EMBL/GenBank/DDBJ whole genome shotgun (WGS) entry which is preliminary data.</text>
</comment>
<comment type="pathway">
    <text evidence="1">Lipid metabolism; butanoate metabolism.</text>
</comment>
<dbReference type="Gene3D" id="1.10.1040.10">
    <property type="entry name" value="N-(1-d-carboxylethyl)-l-norvaline Dehydrogenase, domain 2"/>
    <property type="match status" value="1"/>
</dbReference>
<dbReference type="Pfam" id="PF02737">
    <property type="entry name" value="3HCDH_N"/>
    <property type="match status" value="1"/>
</dbReference>
<feature type="binding site" evidence="5">
    <location>
        <begin position="13"/>
        <end position="18"/>
    </location>
    <ligand>
        <name>NAD(+)</name>
        <dbReference type="ChEBI" id="CHEBI:57540"/>
    </ligand>
</feature>
<dbReference type="InterPro" id="IPR006176">
    <property type="entry name" value="3-OHacyl-CoA_DH_NAD-bd"/>
</dbReference>
<dbReference type="InterPro" id="IPR013328">
    <property type="entry name" value="6PGD_dom2"/>
</dbReference>
<dbReference type="Pfam" id="PF00725">
    <property type="entry name" value="3HCDH"/>
    <property type="match status" value="1"/>
</dbReference>
<dbReference type="InterPro" id="IPR008927">
    <property type="entry name" value="6-PGluconate_DH-like_C_sf"/>
</dbReference>
<feature type="binding site" evidence="5">
    <location>
        <position position="76"/>
    </location>
    <ligand>
        <name>NAD(+)</name>
        <dbReference type="ChEBI" id="CHEBI:57540"/>
    </ligand>
</feature>
<sequence length="287" mass="29875">MSEQHVTPIAVVGAGLMGAGIAEVLARAGNEVRLVDVRPGAAAEVADRLGLRGLTGTDSLAEAVTGAGLVLEAVSEDLEVKAELLRGLAELAPEAVIASNSSTFTPGELAPYAADPAKVLVAHFFNPATVVPLVELVPCADTDPAIMDAVEELLAAAGKTVVRLRREIPGFVANRLQAAVLREAIHLVETGVVDVAGLDQVMTASLGVRWSLAGPFRIADLGGLDIFKAVCERLWPDLDAATDPTWLNDLVAAGKLGAKSGAGCHTPAEPADRAYQQRLRERYAQPS</sequence>
<dbReference type="Gene3D" id="3.40.50.720">
    <property type="entry name" value="NAD(P)-binding Rossmann-like Domain"/>
    <property type="match status" value="1"/>
</dbReference>
<dbReference type="InterPro" id="IPR022694">
    <property type="entry name" value="3-OHacyl-CoA_DH"/>
</dbReference>